<dbReference type="InterPro" id="IPR003509">
    <property type="entry name" value="UPF0102_YraN-like"/>
</dbReference>
<evidence type="ECO:0000256" key="1">
    <source>
        <dbReference type="ARBA" id="ARBA00006738"/>
    </source>
</evidence>
<protein>
    <recommendedName>
        <fullName evidence="2">UPF0102 protein SAMN05660462_01575</fullName>
    </recommendedName>
</protein>
<keyword evidence="3" id="KW-0540">Nuclease</keyword>
<sequence length="117" mass="13978">MSNIETGILGEKLAYNYLSNNDYTILEKNFRAKVGEIDIIAKKNEVIVFIEVKTRNNNNYGRPYESVNYRKQHKIVWTAQSYINLKKLSNYQFRFDIIEVYLKPNIRINHIQNAFWL</sequence>
<gene>
    <name evidence="3" type="ORF">SAMN05660462_01575</name>
</gene>
<dbReference type="STRING" id="415015.SAMN05660462_01575"/>
<dbReference type="InterPro" id="IPR011335">
    <property type="entry name" value="Restrct_endonuc-II-like"/>
</dbReference>
<dbReference type="InterPro" id="IPR011856">
    <property type="entry name" value="tRNA_endonuc-like_dom_sf"/>
</dbReference>
<dbReference type="PANTHER" id="PTHR34039">
    <property type="entry name" value="UPF0102 PROTEIN YRAN"/>
    <property type="match status" value="1"/>
</dbReference>
<dbReference type="GO" id="GO:0003676">
    <property type="term" value="F:nucleic acid binding"/>
    <property type="evidence" value="ECO:0007669"/>
    <property type="project" value="InterPro"/>
</dbReference>
<evidence type="ECO:0000313" key="4">
    <source>
        <dbReference type="Proteomes" id="UP000198625"/>
    </source>
</evidence>
<dbReference type="NCBIfam" id="TIGR00252">
    <property type="entry name" value="YraN family protein"/>
    <property type="match status" value="1"/>
</dbReference>
<dbReference type="GO" id="GO:0004519">
    <property type="term" value="F:endonuclease activity"/>
    <property type="evidence" value="ECO:0007669"/>
    <property type="project" value="UniProtKB-KW"/>
</dbReference>
<accession>A0A1H3PN97</accession>
<dbReference type="RefSeq" id="WP_091729533.1">
    <property type="nucleotide sequence ID" value="NZ_FNQE01000015.1"/>
</dbReference>
<comment type="similarity">
    <text evidence="1 2">Belongs to the UPF0102 family.</text>
</comment>
<dbReference type="SUPFAM" id="SSF52980">
    <property type="entry name" value="Restriction endonuclease-like"/>
    <property type="match status" value="1"/>
</dbReference>
<name>A0A1H3PN97_9FIRM</name>
<dbReference type="CDD" id="cd20736">
    <property type="entry name" value="PoNe_Nuclease"/>
    <property type="match status" value="1"/>
</dbReference>
<dbReference type="Pfam" id="PF02021">
    <property type="entry name" value="UPF0102"/>
    <property type="match status" value="1"/>
</dbReference>
<dbReference type="OrthoDB" id="9802516at2"/>
<dbReference type="EMBL" id="FNQE01000015">
    <property type="protein sequence ID" value="SDZ02498.1"/>
    <property type="molecule type" value="Genomic_DNA"/>
</dbReference>
<dbReference type="AlphaFoldDB" id="A0A1H3PN97"/>
<dbReference type="Proteomes" id="UP000198625">
    <property type="component" value="Unassembled WGS sequence"/>
</dbReference>
<keyword evidence="3" id="KW-0255">Endonuclease</keyword>
<dbReference type="PANTHER" id="PTHR34039:SF1">
    <property type="entry name" value="UPF0102 PROTEIN YRAN"/>
    <property type="match status" value="1"/>
</dbReference>
<evidence type="ECO:0000313" key="3">
    <source>
        <dbReference type="EMBL" id="SDZ02498.1"/>
    </source>
</evidence>
<dbReference type="Gene3D" id="3.40.1350.10">
    <property type="match status" value="1"/>
</dbReference>
<proteinExistence type="inferred from homology"/>
<evidence type="ECO:0000256" key="2">
    <source>
        <dbReference type="HAMAP-Rule" id="MF_00048"/>
    </source>
</evidence>
<dbReference type="HAMAP" id="MF_00048">
    <property type="entry name" value="UPF0102"/>
    <property type="match status" value="1"/>
</dbReference>
<dbReference type="NCBIfam" id="NF009150">
    <property type="entry name" value="PRK12497.1-3"/>
    <property type="match status" value="1"/>
</dbReference>
<keyword evidence="3" id="KW-0378">Hydrolase</keyword>
<reference evidence="3 4" key="1">
    <citation type="submission" date="2016-10" db="EMBL/GenBank/DDBJ databases">
        <authorList>
            <person name="de Groot N.N."/>
        </authorList>
    </citation>
    <scope>NUCLEOTIDE SEQUENCE [LARGE SCALE GENOMIC DNA]</scope>
    <source>
        <strain evidence="3 4">DSM 21650</strain>
    </source>
</reference>
<keyword evidence="4" id="KW-1185">Reference proteome</keyword>
<organism evidence="3 4">
    <name type="scientific">Proteiniborus ethanoligenes</name>
    <dbReference type="NCBI Taxonomy" id="415015"/>
    <lineage>
        <taxon>Bacteria</taxon>
        <taxon>Bacillati</taxon>
        <taxon>Bacillota</taxon>
        <taxon>Clostridia</taxon>
        <taxon>Eubacteriales</taxon>
        <taxon>Proteiniborus</taxon>
    </lineage>
</organism>